<keyword evidence="3" id="KW-1185">Reference proteome</keyword>
<dbReference type="Proteomes" id="UP000032102">
    <property type="component" value="Unassembled WGS sequence"/>
</dbReference>
<evidence type="ECO:0000256" key="1">
    <source>
        <dbReference type="SAM" id="Phobius"/>
    </source>
</evidence>
<reference evidence="2 3" key="1">
    <citation type="submission" date="2015-01" db="EMBL/GenBank/DDBJ databases">
        <title>Draft genome of Anoxybacillus thermarum strain AF/04.</title>
        <authorList>
            <person name="Poli A."/>
            <person name="Nicolaus B."/>
            <person name="Chan K.-G."/>
            <person name="Kahar U.M."/>
            <person name="Yaakob A.S."/>
            <person name="Chan C.S."/>
            <person name="Goh K.M."/>
        </authorList>
    </citation>
    <scope>NUCLEOTIDE SEQUENCE [LARGE SCALE GENOMIC DNA]</scope>
    <source>
        <strain evidence="2 3">AF/04</strain>
    </source>
</reference>
<evidence type="ECO:0000313" key="2">
    <source>
        <dbReference type="EMBL" id="KIQ94211.1"/>
    </source>
</evidence>
<protein>
    <submittedName>
        <fullName evidence="2">Uncharacterized protein</fullName>
    </submittedName>
</protein>
<dbReference type="EMBL" id="JXTH01000030">
    <property type="protein sequence ID" value="KIQ94211.1"/>
    <property type="molecule type" value="Genomic_DNA"/>
</dbReference>
<dbReference type="RefSeq" id="WP_043966531.1">
    <property type="nucleotide sequence ID" value="NZ_JXTH01000030.1"/>
</dbReference>
<dbReference type="AlphaFoldDB" id="A0A0D0RZT5"/>
<organism evidence="2 3">
    <name type="scientific">Anoxybacillus thermarum</name>
    <dbReference type="NCBI Taxonomy" id="404937"/>
    <lineage>
        <taxon>Bacteria</taxon>
        <taxon>Bacillati</taxon>
        <taxon>Bacillota</taxon>
        <taxon>Bacilli</taxon>
        <taxon>Bacillales</taxon>
        <taxon>Anoxybacillaceae</taxon>
        <taxon>Anoxybacillus</taxon>
    </lineage>
</organism>
<gene>
    <name evidence="2" type="ORF">LH47_01694</name>
</gene>
<keyword evidence="1" id="KW-0812">Transmembrane</keyword>
<accession>A0A0D0RZT5</accession>
<evidence type="ECO:0000313" key="3">
    <source>
        <dbReference type="Proteomes" id="UP000032102"/>
    </source>
</evidence>
<keyword evidence="1" id="KW-0472">Membrane</keyword>
<sequence length="59" mass="6942">MIYLCFVVLPIIAGLWFFNLALLLKKLHQGRDIHNETVLGTVYTAIFVFFFMYVWIGML</sequence>
<feature type="transmembrane region" description="Helical" evidence="1">
    <location>
        <begin position="36"/>
        <end position="56"/>
    </location>
</feature>
<name>A0A0D0RZT5_9BACL</name>
<dbReference type="PATRIC" id="fig|404937.3.peg.1799"/>
<comment type="caution">
    <text evidence="2">The sequence shown here is derived from an EMBL/GenBank/DDBJ whole genome shotgun (WGS) entry which is preliminary data.</text>
</comment>
<keyword evidence="1" id="KW-1133">Transmembrane helix</keyword>
<feature type="transmembrane region" description="Helical" evidence="1">
    <location>
        <begin position="6"/>
        <end position="24"/>
    </location>
</feature>
<proteinExistence type="predicted"/>